<comment type="pathway">
    <text evidence="3">Carbohydrate biosynthesis; gluconeogenesis.</text>
</comment>
<dbReference type="GO" id="GO:0005829">
    <property type="term" value="C:cytosol"/>
    <property type="evidence" value="ECO:0007669"/>
    <property type="project" value="TreeGrafter"/>
</dbReference>
<keyword evidence="3" id="KW-0324">Glycolysis</keyword>
<proteinExistence type="inferred from homology"/>
<dbReference type="GO" id="GO:0019563">
    <property type="term" value="P:glycerol catabolic process"/>
    <property type="evidence" value="ECO:0007669"/>
    <property type="project" value="TreeGrafter"/>
</dbReference>
<dbReference type="InterPro" id="IPR013785">
    <property type="entry name" value="Aldolase_TIM"/>
</dbReference>
<keyword evidence="3" id="KW-0312">Gluconeogenesis</keyword>
<dbReference type="CDD" id="cd00311">
    <property type="entry name" value="TIM"/>
    <property type="match status" value="1"/>
</dbReference>
<dbReference type="EMBL" id="PEVJ01000016">
    <property type="protein sequence ID" value="PIU98574.1"/>
    <property type="molecule type" value="Genomic_DNA"/>
</dbReference>
<evidence type="ECO:0000256" key="1">
    <source>
        <dbReference type="ARBA" id="ARBA00007422"/>
    </source>
</evidence>
<name>A0A2M7B636_9BACT</name>
<evidence type="ECO:0000256" key="2">
    <source>
        <dbReference type="ARBA" id="ARBA00023235"/>
    </source>
</evidence>
<dbReference type="InterPro" id="IPR000652">
    <property type="entry name" value="Triosephosphate_isomerase"/>
</dbReference>
<dbReference type="GO" id="GO:0006094">
    <property type="term" value="P:gluconeogenesis"/>
    <property type="evidence" value="ECO:0007669"/>
    <property type="project" value="UniProtKB-UniPathway"/>
</dbReference>
<organism evidence="4 5">
    <name type="scientific">Candidatus Wolfebacteria bacterium CG03_land_8_20_14_0_80_40_12</name>
    <dbReference type="NCBI Taxonomy" id="1975069"/>
    <lineage>
        <taxon>Bacteria</taxon>
        <taxon>Candidatus Wolfeibacteriota</taxon>
    </lineage>
</organism>
<dbReference type="Gene3D" id="3.20.20.70">
    <property type="entry name" value="Aldolase class I"/>
    <property type="match status" value="1"/>
</dbReference>
<dbReference type="UniPathway" id="UPA00109">
    <property type="reaction ID" value="UER00189"/>
</dbReference>
<evidence type="ECO:0000256" key="3">
    <source>
        <dbReference type="RuleBase" id="RU363013"/>
    </source>
</evidence>
<dbReference type="Pfam" id="PF00121">
    <property type="entry name" value="TIM"/>
    <property type="match status" value="1"/>
</dbReference>
<gene>
    <name evidence="4" type="ORF">COS61_00630</name>
</gene>
<sequence>MKKILIYNWKMAPGSLKEAASLFKRTQIYADKTRTNAEIVIAPPFVYLPLFADLGGPKRGFTRIKIAAQNVFGGVGSAYTGEISPKMLKNLGVEYVIIGHSERRKYLNETDEMINGKVLAALKAGLKVVLCIGEPKRELRIKNYELRMKIAKNYIRKQLTKDLKGIHNSLIVAYEPVWAIGAGKPCYPKDAAEMIKFIKRFLSVKYQASSVKVLYGGSVDSKNIKNFVKYPEIDGVLVGGASFKKDEVEKIIMSSEKV</sequence>
<comment type="subunit">
    <text evidence="3">Homodimer.</text>
</comment>
<dbReference type="InterPro" id="IPR035990">
    <property type="entry name" value="TIM_sf"/>
</dbReference>
<protein>
    <recommendedName>
        <fullName evidence="3">Triosephosphate isomerase</fullName>
        <ecNumber evidence="3">5.3.1.1</ecNumber>
    </recommendedName>
</protein>
<dbReference type="GO" id="GO:0004807">
    <property type="term" value="F:triose-phosphate isomerase activity"/>
    <property type="evidence" value="ECO:0007669"/>
    <property type="project" value="UniProtKB-UniRule"/>
</dbReference>
<dbReference type="SUPFAM" id="SSF51351">
    <property type="entry name" value="Triosephosphate isomerase (TIM)"/>
    <property type="match status" value="1"/>
</dbReference>
<dbReference type="GO" id="GO:0046166">
    <property type="term" value="P:glyceraldehyde-3-phosphate biosynthetic process"/>
    <property type="evidence" value="ECO:0007669"/>
    <property type="project" value="TreeGrafter"/>
</dbReference>
<dbReference type="Proteomes" id="UP000228949">
    <property type="component" value="Unassembled WGS sequence"/>
</dbReference>
<evidence type="ECO:0000313" key="4">
    <source>
        <dbReference type="EMBL" id="PIU98574.1"/>
    </source>
</evidence>
<keyword evidence="3" id="KW-0963">Cytoplasm</keyword>
<dbReference type="GO" id="GO:0006096">
    <property type="term" value="P:glycolytic process"/>
    <property type="evidence" value="ECO:0007669"/>
    <property type="project" value="UniProtKB-UniRule"/>
</dbReference>
<accession>A0A2M7B636</accession>
<dbReference type="NCBIfam" id="TIGR00419">
    <property type="entry name" value="tim"/>
    <property type="match status" value="1"/>
</dbReference>
<comment type="similarity">
    <text evidence="1 3">Belongs to the triosephosphate isomerase family.</text>
</comment>
<dbReference type="AlphaFoldDB" id="A0A2M7B636"/>
<comment type="pathway">
    <text evidence="3">Carbohydrate degradation; glycolysis; D-glyceraldehyde 3-phosphate from glycerone phosphate: step 1/1.</text>
</comment>
<dbReference type="PROSITE" id="PS51440">
    <property type="entry name" value="TIM_2"/>
    <property type="match status" value="1"/>
</dbReference>
<dbReference type="EC" id="5.3.1.1" evidence="3"/>
<dbReference type="PANTHER" id="PTHR21139">
    <property type="entry name" value="TRIOSEPHOSPHATE ISOMERASE"/>
    <property type="match status" value="1"/>
</dbReference>
<comment type="subcellular location">
    <subcellularLocation>
        <location evidence="3">Cytoplasm</location>
    </subcellularLocation>
</comment>
<evidence type="ECO:0000313" key="5">
    <source>
        <dbReference type="Proteomes" id="UP000228949"/>
    </source>
</evidence>
<dbReference type="PANTHER" id="PTHR21139:SF42">
    <property type="entry name" value="TRIOSEPHOSPHATE ISOMERASE"/>
    <property type="match status" value="1"/>
</dbReference>
<comment type="catalytic activity">
    <reaction evidence="3">
        <text>D-glyceraldehyde 3-phosphate = dihydroxyacetone phosphate</text>
        <dbReference type="Rhea" id="RHEA:18585"/>
        <dbReference type="ChEBI" id="CHEBI:57642"/>
        <dbReference type="ChEBI" id="CHEBI:59776"/>
        <dbReference type="EC" id="5.3.1.1"/>
    </reaction>
</comment>
<reference evidence="5" key="1">
    <citation type="submission" date="2017-09" db="EMBL/GenBank/DDBJ databases">
        <title>Depth-based differentiation of microbial function through sediment-hosted aquifers and enrichment of novel symbionts in the deep terrestrial subsurface.</title>
        <authorList>
            <person name="Probst A.J."/>
            <person name="Ladd B."/>
            <person name="Jarett J.K."/>
            <person name="Geller-Mcgrath D.E."/>
            <person name="Sieber C.M.K."/>
            <person name="Emerson J.B."/>
            <person name="Anantharaman K."/>
            <person name="Thomas B.C."/>
            <person name="Malmstrom R."/>
            <person name="Stieglmeier M."/>
            <person name="Klingl A."/>
            <person name="Woyke T."/>
            <person name="Ryan C.M."/>
            <person name="Banfield J.F."/>
        </authorList>
    </citation>
    <scope>NUCLEOTIDE SEQUENCE [LARGE SCALE GENOMIC DNA]</scope>
</reference>
<keyword evidence="2 3" id="KW-0413">Isomerase</keyword>
<comment type="caution">
    <text evidence="4">The sequence shown here is derived from an EMBL/GenBank/DDBJ whole genome shotgun (WGS) entry which is preliminary data.</text>
</comment>
<dbReference type="UniPathway" id="UPA00138"/>